<sequence length="153" mass="17983">MLIEQQNVKCTPIINIVSLNTFQHPFYDTIFVKLPQSEIQLLFIQFQLEEELLIEKAFPIPIVELNPMIRLQDYDAISRTVQIVEFFNTIFDSQQYPINPPTLIDPEMLLLSIEVFKISELDQVQPNIPPKQSRDFIFPLLILTFQTEQFLDL</sequence>
<evidence type="ECO:0000313" key="1">
    <source>
        <dbReference type="EMBL" id="CAL5978558.1"/>
    </source>
</evidence>
<protein>
    <submittedName>
        <fullName evidence="1">Hypothetical_protein</fullName>
    </submittedName>
</protein>
<name>A0ABP1GUM0_9EUKA</name>
<dbReference type="EMBL" id="CAXDID020000009">
    <property type="protein sequence ID" value="CAL5978558.1"/>
    <property type="molecule type" value="Genomic_DNA"/>
</dbReference>
<gene>
    <name evidence="1" type="ORF">HINF_LOCUS4841</name>
</gene>
<accession>A0ABP1GUM0</accession>
<dbReference type="Proteomes" id="UP001642409">
    <property type="component" value="Unassembled WGS sequence"/>
</dbReference>
<proteinExistence type="predicted"/>
<organism evidence="1 2">
    <name type="scientific">Hexamita inflata</name>
    <dbReference type="NCBI Taxonomy" id="28002"/>
    <lineage>
        <taxon>Eukaryota</taxon>
        <taxon>Metamonada</taxon>
        <taxon>Diplomonadida</taxon>
        <taxon>Hexamitidae</taxon>
        <taxon>Hexamitinae</taxon>
        <taxon>Hexamita</taxon>
    </lineage>
</organism>
<keyword evidence="2" id="KW-1185">Reference proteome</keyword>
<reference evidence="1 2" key="1">
    <citation type="submission" date="2024-07" db="EMBL/GenBank/DDBJ databases">
        <authorList>
            <person name="Akdeniz Z."/>
        </authorList>
    </citation>
    <scope>NUCLEOTIDE SEQUENCE [LARGE SCALE GENOMIC DNA]</scope>
</reference>
<evidence type="ECO:0000313" key="2">
    <source>
        <dbReference type="Proteomes" id="UP001642409"/>
    </source>
</evidence>
<comment type="caution">
    <text evidence="1">The sequence shown here is derived from an EMBL/GenBank/DDBJ whole genome shotgun (WGS) entry which is preliminary data.</text>
</comment>